<organism evidence="1 2">
    <name type="scientific">Pandoraea cepalis</name>
    <dbReference type="NCBI Taxonomy" id="2508294"/>
    <lineage>
        <taxon>Bacteria</taxon>
        <taxon>Pseudomonadati</taxon>
        <taxon>Pseudomonadota</taxon>
        <taxon>Betaproteobacteria</taxon>
        <taxon>Burkholderiales</taxon>
        <taxon>Burkholderiaceae</taxon>
        <taxon>Pandoraea</taxon>
    </lineage>
</organism>
<dbReference type="AlphaFoldDB" id="A0A5E4TM33"/>
<dbReference type="Proteomes" id="UP000384354">
    <property type="component" value="Unassembled WGS sequence"/>
</dbReference>
<protein>
    <submittedName>
        <fullName evidence="1">Uncharacterized protein</fullName>
    </submittedName>
</protein>
<dbReference type="EMBL" id="CABPSL010000003">
    <property type="protein sequence ID" value="VVD87578.1"/>
    <property type="molecule type" value="Genomic_DNA"/>
</dbReference>
<gene>
    <name evidence="1" type="ORF">PCE31106_01445</name>
</gene>
<reference evidence="1 2" key="1">
    <citation type="submission" date="2019-08" db="EMBL/GenBank/DDBJ databases">
        <authorList>
            <person name="Peeters C."/>
        </authorList>
    </citation>
    <scope>NUCLEOTIDE SEQUENCE [LARGE SCALE GENOMIC DNA]</scope>
    <source>
        <strain evidence="1 2">LMG 31106</strain>
    </source>
</reference>
<evidence type="ECO:0000313" key="1">
    <source>
        <dbReference type="EMBL" id="VVD87578.1"/>
    </source>
</evidence>
<name>A0A5E4TM33_9BURK</name>
<evidence type="ECO:0000313" key="2">
    <source>
        <dbReference type="Proteomes" id="UP000384354"/>
    </source>
</evidence>
<sequence length="46" mass="4953">MVAQMPSGRFGIRASGLSMLSMLADTCVGRGGNYNAEFMMNRQVPV</sequence>
<proteinExistence type="predicted"/>
<accession>A0A5E4TM33</accession>